<evidence type="ECO:0000313" key="4">
    <source>
        <dbReference type="Proteomes" id="UP001189429"/>
    </source>
</evidence>
<evidence type="ECO:0000313" key="3">
    <source>
        <dbReference type="EMBL" id="CAK0810250.1"/>
    </source>
</evidence>
<reference evidence="3" key="1">
    <citation type="submission" date="2023-10" db="EMBL/GenBank/DDBJ databases">
        <authorList>
            <person name="Chen Y."/>
            <person name="Shah S."/>
            <person name="Dougan E. K."/>
            <person name="Thang M."/>
            <person name="Chan C."/>
        </authorList>
    </citation>
    <scope>NUCLEOTIDE SEQUENCE [LARGE SCALE GENOMIC DNA]</scope>
</reference>
<dbReference type="PROSITE" id="PS51257">
    <property type="entry name" value="PROKAR_LIPOPROTEIN"/>
    <property type="match status" value="1"/>
</dbReference>
<organism evidence="3 4">
    <name type="scientific">Prorocentrum cordatum</name>
    <dbReference type="NCBI Taxonomy" id="2364126"/>
    <lineage>
        <taxon>Eukaryota</taxon>
        <taxon>Sar</taxon>
        <taxon>Alveolata</taxon>
        <taxon>Dinophyceae</taxon>
        <taxon>Prorocentrales</taxon>
        <taxon>Prorocentraceae</taxon>
        <taxon>Prorocentrum</taxon>
    </lineage>
</organism>
<keyword evidence="4" id="KW-1185">Reference proteome</keyword>
<sequence length="129" mass="13255">MAALRARCRRRGGRPSSLQLAPLLLACRASAEEPPLPARLGRVAAGTPCSPGGRQDAGASEEGWQGTLQCIFDQWYDPPHAAESSRARFLDRDAEGGHAGGALAGDGLSLAGGAALLDSVRSVGGAEFM</sequence>
<feature type="region of interest" description="Disordered" evidence="1">
    <location>
        <begin position="38"/>
        <end position="60"/>
    </location>
</feature>
<evidence type="ECO:0000256" key="2">
    <source>
        <dbReference type="SAM" id="SignalP"/>
    </source>
</evidence>
<accession>A0ABN9QVB6</accession>
<evidence type="ECO:0000256" key="1">
    <source>
        <dbReference type="SAM" id="MobiDB-lite"/>
    </source>
</evidence>
<feature type="chain" id="PRO_5045508671" evidence="2">
    <location>
        <begin position="32"/>
        <end position="129"/>
    </location>
</feature>
<protein>
    <submittedName>
        <fullName evidence="3">Uncharacterized protein</fullName>
    </submittedName>
</protein>
<proteinExistence type="predicted"/>
<keyword evidence="2" id="KW-0732">Signal</keyword>
<dbReference type="EMBL" id="CAUYUJ010004605">
    <property type="protein sequence ID" value="CAK0810250.1"/>
    <property type="molecule type" value="Genomic_DNA"/>
</dbReference>
<comment type="caution">
    <text evidence="3">The sequence shown here is derived from an EMBL/GenBank/DDBJ whole genome shotgun (WGS) entry which is preliminary data.</text>
</comment>
<gene>
    <name evidence="3" type="ORF">PCOR1329_LOCUS15267</name>
</gene>
<feature type="signal peptide" evidence="2">
    <location>
        <begin position="1"/>
        <end position="31"/>
    </location>
</feature>
<dbReference type="Proteomes" id="UP001189429">
    <property type="component" value="Unassembled WGS sequence"/>
</dbReference>
<name>A0ABN9QVB6_9DINO</name>